<dbReference type="KEGG" id="pco:PHACADRAFT_90889"/>
<accession>K5WE59</accession>
<reference evidence="4 5" key="1">
    <citation type="journal article" date="2012" name="BMC Genomics">
        <title>Comparative genomics of the white-rot fungi, Phanerochaete carnosa and P. chrysosporium, to elucidate the genetic basis of the distinct wood types they colonize.</title>
        <authorList>
            <person name="Suzuki H."/>
            <person name="MacDonald J."/>
            <person name="Syed K."/>
            <person name="Salamov A."/>
            <person name="Hori C."/>
            <person name="Aerts A."/>
            <person name="Henrissat B."/>
            <person name="Wiebenga A."/>
            <person name="vanKuyk P.A."/>
            <person name="Barry K."/>
            <person name="Lindquist E."/>
            <person name="LaButti K."/>
            <person name="Lapidus A."/>
            <person name="Lucas S."/>
            <person name="Coutinho P."/>
            <person name="Gong Y."/>
            <person name="Samejima M."/>
            <person name="Mahadevan R."/>
            <person name="Abou-Zaid M."/>
            <person name="de Vries R.P."/>
            <person name="Igarashi K."/>
            <person name="Yadav J.S."/>
            <person name="Grigoriev I.V."/>
            <person name="Master E.R."/>
        </authorList>
    </citation>
    <scope>NUCLEOTIDE SEQUENCE [LARGE SCALE GENOMIC DNA]</scope>
    <source>
        <strain evidence="4 5">HHB-10118-sp</strain>
    </source>
</reference>
<feature type="transmembrane region" description="Helical" evidence="2">
    <location>
        <begin position="56"/>
        <end position="76"/>
    </location>
</feature>
<dbReference type="HOGENOM" id="CLU_053360_2_0_1"/>
<dbReference type="Proteomes" id="UP000008370">
    <property type="component" value="Unassembled WGS sequence"/>
</dbReference>
<dbReference type="InParanoid" id="K5WE59"/>
<protein>
    <recommendedName>
        <fullName evidence="3">DUF6533 domain-containing protein</fullName>
    </recommendedName>
</protein>
<evidence type="ECO:0000259" key="3">
    <source>
        <dbReference type="Pfam" id="PF20151"/>
    </source>
</evidence>
<dbReference type="AlphaFoldDB" id="K5WE59"/>
<evidence type="ECO:0000256" key="2">
    <source>
        <dbReference type="SAM" id="Phobius"/>
    </source>
</evidence>
<feature type="region of interest" description="Disordered" evidence="1">
    <location>
        <begin position="266"/>
        <end position="310"/>
    </location>
</feature>
<feature type="non-terminal residue" evidence="4">
    <location>
        <position position="1"/>
    </location>
</feature>
<keyword evidence="2" id="KW-0812">Transmembrane</keyword>
<proteinExistence type="predicted"/>
<keyword evidence="5" id="KW-1185">Reference proteome</keyword>
<evidence type="ECO:0000313" key="5">
    <source>
        <dbReference type="Proteomes" id="UP000008370"/>
    </source>
</evidence>
<dbReference type="Pfam" id="PF20151">
    <property type="entry name" value="DUF6533"/>
    <property type="match status" value="1"/>
</dbReference>
<feature type="compositionally biased region" description="Polar residues" evidence="1">
    <location>
        <begin position="266"/>
        <end position="287"/>
    </location>
</feature>
<dbReference type="InterPro" id="IPR045340">
    <property type="entry name" value="DUF6533"/>
</dbReference>
<keyword evidence="2" id="KW-1133">Transmembrane helix</keyword>
<name>K5WE59_PHACS</name>
<sequence>YDHVITFDQEVRTVWQQKFSIVSLLIVSTRWMLLLQVASPVIALIPHGSMPHICKVLCLSGIAHCGYFRAAVFSALRVCTIRNQNSILFTIALTLSLAPVVANAVSLTLLAVCFCHPVNVPITDCCFTVLFFSRISLIAADLLVLVVTWRKTYCQYREARLLNIRSPFATYLIHDGKVLLFTPVARPSITFVVPSLILTRSILLVLNVSQILSFYFVSDPPPITPIRPTEYLQVSTTIVTAFANIMPQILVCRFMMNLRLLNQGTSTNSDIETSQQLPSPRTLTSNDEAAPDFMGNMGEPLEYGQDDERDYDAHIGNDQAVAHSAEELAVSADVQRL</sequence>
<feature type="transmembrane region" description="Helical" evidence="2">
    <location>
        <begin position="237"/>
        <end position="256"/>
    </location>
</feature>
<evidence type="ECO:0000256" key="1">
    <source>
        <dbReference type="SAM" id="MobiDB-lite"/>
    </source>
</evidence>
<evidence type="ECO:0000313" key="4">
    <source>
        <dbReference type="EMBL" id="EKM57585.1"/>
    </source>
</evidence>
<feature type="transmembrane region" description="Helical" evidence="2">
    <location>
        <begin position="20"/>
        <end position="44"/>
    </location>
</feature>
<dbReference type="GeneID" id="18920709"/>
<feature type="transmembrane region" description="Helical" evidence="2">
    <location>
        <begin position="88"/>
        <end position="114"/>
    </location>
</feature>
<gene>
    <name evidence="4" type="ORF">PHACADRAFT_90889</name>
</gene>
<organism evidence="4 5">
    <name type="scientific">Phanerochaete carnosa (strain HHB-10118-sp)</name>
    <name type="common">White-rot fungus</name>
    <name type="synonym">Peniophora carnosa</name>
    <dbReference type="NCBI Taxonomy" id="650164"/>
    <lineage>
        <taxon>Eukaryota</taxon>
        <taxon>Fungi</taxon>
        <taxon>Dikarya</taxon>
        <taxon>Basidiomycota</taxon>
        <taxon>Agaricomycotina</taxon>
        <taxon>Agaricomycetes</taxon>
        <taxon>Polyporales</taxon>
        <taxon>Phanerochaetaceae</taxon>
        <taxon>Phanerochaete</taxon>
    </lineage>
</organism>
<dbReference type="OrthoDB" id="2802907at2759"/>
<dbReference type="RefSeq" id="XP_007392932.1">
    <property type="nucleotide sequence ID" value="XM_007392870.1"/>
</dbReference>
<feature type="domain" description="DUF6533" evidence="3">
    <location>
        <begin position="1"/>
        <end position="34"/>
    </location>
</feature>
<keyword evidence="2" id="KW-0472">Membrane</keyword>
<feature type="transmembrane region" description="Helical" evidence="2">
    <location>
        <begin position="126"/>
        <end position="148"/>
    </location>
</feature>
<dbReference type="EMBL" id="JH930470">
    <property type="protein sequence ID" value="EKM57585.1"/>
    <property type="molecule type" value="Genomic_DNA"/>
</dbReference>
<feature type="transmembrane region" description="Helical" evidence="2">
    <location>
        <begin position="197"/>
        <end position="217"/>
    </location>
</feature>